<evidence type="ECO:0000259" key="1">
    <source>
        <dbReference type="PROSITE" id="PS50173"/>
    </source>
</evidence>
<dbReference type="InterPro" id="IPR001126">
    <property type="entry name" value="UmuC"/>
</dbReference>
<evidence type="ECO:0000313" key="3">
    <source>
        <dbReference type="Proteomes" id="UP000037891"/>
    </source>
</evidence>
<organism evidence="2 3">
    <name type="scientific">Pseudomonas syringae pv. cilantro</name>
    <dbReference type="NCBI Taxonomy" id="81035"/>
    <lineage>
        <taxon>Bacteria</taxon>
        <taxon>Pseudomonadati</taxon>
        <taxon>Pseudomonadota</taxon>
        <taxon>Gammaproteobacteria</taxon>
        <taxon>Pseudomonadales</taxon>
        <taxon>Pseudomonadaceae</taxon>
        <taxon>Pseudomonas</taxon>
        <taxon>Pseudomonas syringae</taxon>
    </lineage>
</organism>
<dbReference type="EMBL" id="LGLN01000010">
    <property type="protein sequence ID" value="KPC36237.1"/>
    <property type="molecule type" value="Genomic_DNA"/>
</dbReference>
<dbReference type="Proteomes" id="UP000037891">
    <property type="component" value="Unassembled WGS sequence"/>
</dbReference>
<dbReference type="AlphaFoldDB" id="A0A0N0GI34"/>
<dbReference type="PATRIC" id="fig|81035.3.peg.479"/>
<comment type="caution">
    <text evidence="2">The sequence shown here is derived from an EMBL/GenBank/DDBJ whole genome shotgun (WGS) entry which is preliminary data.</text>
</comment>
<reference evidence="2 3" key="1">
    <citation type="submission" date="2015-07" db="EMBL/GenBank/DDBJ databases">
        <authorList>
            <person name="Noorani M."/>
        </authorList>
    </citation>
    <scope>NUCLEOTIDE SEQUENCE [LARGE SCALE GENOMIC DNA]</scope>
    <source>
        <strain evidence="2 3">0788_9</strain>
    </source>
</reference>
<reference evidence="2 3" key="2">
    <citation type="submission" date="2015-10" db="EMBL/GenBank/DDBJ databases">
        <title>Comparative genomics and high-throughput reverse genetic screens identify a new phytobacterial MAMP and an Arabidopsis receptor required for immune elicitation.</title>
        <authorList>
            <person name="Mott G.A."/>
            <person name="Thakur S."/>
            <person name="Wang P.W."/>
            <person name="Desveaux D."/>
            <person name="Guttman D.S."/>
        </authorList>
    </citation>
    <scope>NUCLEOTIDE SEQUENCE [LARGE SCALE GENOMIC DNA]</scope>
    <source>
        <strain evidence="2 3">0788_9</strain>
    </source>
</reference>
<dbReference type="PROSITE" id="PS50173">
    <property type="entry name" value="UMUC"/>
    <property type="match status" value="1"/>
</dbReference>
<feature type="domain" description="UmuC" evidence="1">
    <location>
        <begin position="1"/>
        <end position="48"/>
    </location>
</feature>
<protein>
    <submittedName>
        <fullName evidence="2">RulB protein</fullName>
    </submittedName>
</protein>
<evidence type="ECO:0000313" key="2">
    <source>
        <dbReference type="EMBL" id="KPC36237.1"/>
    </source>
</evidence>
<dbReference type="SUPFAM" id="SSF56672">
    <property type="entry name" value="DNA/RNA polymerases"/>
    <property type="match status" value="1"/>
</dbReference>
<proteinExistence type="predicted"/>
<sequence>MVLSNNDGCVIARSYDAKDHVKMGAPYFQIKDLLRRKGIMAFSSNYAL</sequence>
<dbReference type="GO" id="GO:0006281">
    <property type="term" value="P:DNA repair"/>
    <property type="evidence" value="ECO:0007669"/>
    <property type="project" value="InterPro"/>
</dbReference>
<gene>
    <name evidence="2" type="ORF">ABJ99_0426</name>
</gene>
<accession>A0A0N0GI34</accession>
<name>A0A0N0GI34_PSESX</name>
<dbReference type="InterPro" id="IPR043502">
    <property type="entry name" value="DNA/RNA_pol_sf"/>
</dbReference>